<gene>
    <name evidence="2" type="ORF">SAMN06297144_1668</name>
</gene>
<evidence type="ECO:0008006" key="4">
    <source>
        <dbReference type="Google" id="ProtNLM"/>
    </source>
</evidence>
<sequence length="241" mass="25008">MFRRALPVLLLLTACSADAPQTAAVDPLDEDLAAAGRRDSGDPLLMSVLGDPLMTDPQLSTRANANSVRPPGQPYGAPLPAVALGRIEAGEPAAAAPAPSPCTDCRAATQALTLAALAAEQRDPALSACVAQWRYTARWAVRLPADLPLPADARVIEAAGAAGPVCSTRAVSYVALRPLARVIDAAYARSTAAGYRVEHQSDGTRHILRGTRTRDGGAFLLVASARDDDTADVTLLANNGR</sequence>
<dbReference type="EMBL" id="OBMI01000002">
    <property type="protein sequence ID" value="SOB86562.1"/>
    <property type="molecule type" value="Genomic_DNA"/>
</dbReference>
<keyword evidence="1" id="KW-0732">Signal</keyword>
<dbReference type="Proteomes" id="UP000219494">
    <property type="component" value="Unassembled WGS sequence"/>
</dbReference>
<dbReference type="PROSITE" id="PS51257">
    <property type="entry name" value="PROKAR_LIPOPROTEIN"/>
    <property type="match status" value="1"/>
</dbReference>
<dbReference type="AlphaFoldDB" id="A0A285R2J4"/>
<evidence type="ECO:0000313" key="2">
    <source>
        <dbReference type="EMBL" id="SOB86562.1"/>
    </source>
</evidence>
<feature type="chain" id="PRO_5012063561" description="Lipoprotein" evidence="1">
    <location>
        <begin position="20"/>
        <end position="241"/>
    </location>
</feature>
<dbReference type="RefSeq" id="WP_097063573.1">
    <property type="nucleotide sequence ID" value="NZ_OBMI01000002.1"/>
</dbReference>
<reference evidence="2 3" key="1">
    <citation type="submission" date="2017-07" db="EMBL/GenBank/DDBJ databases">
        <authorList>
            <person name="Sun Z.S."/>
            <person name="Albrecht U."/>
            <person name="Echele G."/>
            <person name="Lee C.C."/>
        </authorList>
    </citation>
    <scope>NUCLEOTIDE SEQUENCE [LARGE SCALE GENOMIC DNA]</scope>
    <source>
        <strain evidence="2 3">CGMCC 1.12672</strain>
    </source>
</reference>
<evidence type="ECO:0000256" key="1">
    <source>
        <dbReference type="SAM" id="SignalP"/>
    </source>
</evidence>
<accession>A0A285R2J4</accession>
<dbReference type="OrthoDB" id="7405225at2"/>
<keyword evidence="3" id="KW-1185">Reference proteome</keyword>
<evidence type="ECO:0000313" key="3">
    <source>
        <dbReference type="Proteomes" id="UP000219494"/>
    </source>
</evidence>
<protein>
    <recommendedName>
        <fullName evidence="4">Lipoprotein</fullName>
    </recommendedName>
</protein>
<name>A0A285R2J4_9SPHN</name>
<organism evidence="2 3">
    <name type="scientific">Sphingomonas guangdongensis</name>
    <dbReference type="NCBI Taxonomy" id="1141890"/>
    <lineage>
        <taxon>Bacteria</taxon>
        <taxon>Pseudomonadati</taxon>
        <taxon>Pseudomonadota</taxon>
        <taxon>Alphaproteobacteria</taxon>
        <taxon>Sphingomonadales</taxon>
        <taxon>Sphingomonadaceae</taxon>
        <taxon>Sphingomonas</taxon>
    </lineage>
</organism>
<proteinExistence type="predicted"/>
<feature type="signal peptide" evidence="1">
    <location>
        <begin position="1"/>
        <end position="19"/>
    </location>
</feature>